<dbReference type="PANTHER" id="PTHR42813">
    <property type="entry name" value="ZINC-TYPE ALCOHOL DEHYDROGENASE-LIKE"/>
    <property type="match status" value="1"/>
</dbReference>
<dbReference type="SUPFAM" id="SSF50129">
    <property type="entry name" value="GroES-like"/>
    <property type="match status" value="1"/>
</dbReference>
<protein>
    <submittedName>
        <fullName evidence="8">Zinc-dependent alcohol dehydrogenase family protein</fullName>
    </submittedName>
</protein>
<dbReference type="InterPro" id="IPR002328">
    <property type="entry name" value="ADH_Zn_CS"/>
</dbReference>
<evidence type="ECO:0000259" key="6">
    <source>
        <dbReference type="Pfam" id="PF00107"/>
    </source>
</evidence>
<accession>A0A9E7AF91</accession>
<evidence type="ECO:0000256" key="4">
    <source>
        <dbReference type="ARBA" id="ARBA00023002"/>
    </source>
</evidence>
<comment type="similarity">
    <text evidence="5">Belongs to the zinc-containing alcohol dehydrogenase family.</text>
</comment>
<comment type="cofactor">
    <cofactor evidence="1 5">
        <name>Zn(2+)</name>
        <dbReference type="ChEBI" id="CHEBI:29105"/>
    </cofactor>
</comment>
<dbReference type="Proteomes" id="UP000830236">
    <property type="component" value="Chromosome"/>
</dbReference>
<dbReference type="SUPFAM" id="SSF51735">
    <property type="entry name" value="NAD(P)-binding Rossmann-fold domains"/>
    <property type="match status" value="1"/>
</dbReference>
<evidence type="ECO:0000259" key="7">
    <source>
        <dbReference type="Pfam" id="PF08240"/>
    </source>
</evidence>
<evidence type="ECO:0000313" key="9">
    <source>
        <dbReference type="Proteomes" id="UP000830236"/>
    </source>
</evidence>
<dbReference type="Gene3D" id="3.90.180.10">
    <property type="entry name" value="Medium-chain alcohol dehydrogenases, catalytic domain"/>
    <property type="match status" value="1"/>
</dbReference>
<dbReference type="Gene3D" id="3.40.50.720">
    <property type="entry name" value="NAD(P)-binding Rossmann-like Domain"/>
    <property type="match status" value="1"/>
</dbReference>
<gene>
    <name evidence="8" type="ORF">M3I41_08395</name>
</gene>
<dbReference type="EMBL" id="CP097095">
    <property type="protein sequence ID" value="UQF79580.1"/>
    <property type="molecule type" value="Genomic_DNA"/>
</dbReference>
<dbReference type="GO" id="GO:0008270">
    <property type="term" value="F:zinc ion binding"/>
    <property type="evidence" value="ECO:0007669"/>
    <property type="project" value="InterPro"/>
</dbReference>
<dbReference type="Pfam" id="PF00107">
    <property type="entry name" value="ADH_zinc_N"/>
    <property type="match status" value="1"/>
</dbReference>
<evidence type="ECO:0000256" key="5">
    <source>
        <dbReference type="RuleBase" id="RU361277"/>
    </source>
</evidence>
<dbReference type="PROSITE" id="PS00059">
    <property type="entry name" value="ADH_ZINC"/>
    <property type="match status" value="1"/>
</dbReference>
<dbReference type="PANTHER" id="PTHR42813:SF2">
    <property type="entry name" value="DEHYDROGENASE, ZINC-CONTAINING, PUTATIVE (AFU_ORTHOLOGUE AFUA_2G02810)-RELATED"/>
    <property type="match status" value="1"/>
</dbReference>
<name>A0A9E7AF91_9ACTO</name>
<organism evidence="8 9">
    <name type="scientific">Actinomyces graevenitzii</name>
    <dbReference type="NCBI Taxonomy" id="55565"/>
    <lineage>
        <taxon>Bacteria</taxon>
        <taxon>Bacillati</taxon>
        <taxon>Actinomycetota</taxon>
        <taxon>Actinomycetes</taxon>
        <taxon>Actinomycetales</taxon>
        <taxon>Actinomycetaceae</taxon>
        <taxon>Actinomyces</taxon>
    </lineage>
</organism>
<dbReference type="AlphaFoldDB" id="A0A9E7AF91"/>
<evidence type="ECO:0000313" key="8">
    <source>
        <dbReference type="EMBL" id="UQF79580.1"/>
    </source>
</evidence>
<keyword evidence="2 5" id="KW-0479">Metal-binding</keyword>
<dbReference type="InterPro" id="IPR036291">
    <property type="entry name" value="NAD(P)-bd_dom_sf"/>
</dbReference>
<keyword evidence="4" id="KW-0560">Oxidoreductase</keyword>
<keyword evidence="3 5" id="KW-0862">Zinc</keyword>
<feature type="domain" description="Alcohol dehydrogenase-like C-terminal" evidence="6">
    <location>
        <begin position="177"/>
        <end position="287"/>
    </location>
</feature>
<evidence type="ECO:0000256" key="1">
    <source>
        <dbReference type="ARBA" id="ARBA00001947"/>
    </source>
</evidence>
<sequence length="346" mass="36869">MLQTFMYGPGDVRVEEVPEPSIIKPTDAIIKMVRTCICGSDLWPYRGLDGDAESGQWPRTMGHEYIGEVVEVGSAVRSIKVGQFVVGSFATSDGTCEICRSGYYSHCLDREFADSAQAQYFRVHQADGTLVATDGTPDDDLLPSLLAASDVLGTGYYAAKAAEVAPGKTVVVVGDGAVGLMGVLSARMLGAERIIAMSRHEDRAALAREFGATDVVAERGAEGIAHIKDLTAGLGAHSVLEAVGSQQSMEQAIGACRPGGHVGFVGVSHDQTFDGSSLFFAGVHLHGGPAPVRAWLPELIDAVQRREINPGRVFDMHLPLSRAAEGYAAMDERRAIKVLLDPWVED</sequence>
<dbReference type="KEGG" id="agh:M3I41_08395"/>
<reference evidence="8" key="1">
    <citation type="submission" date="2022-05" db="EMBL/GenBank/DDBJ databases">
        <title>Using nanopore sequencing to obtain complete genomes from saliva samples.</title>
        <authorList>
            <person name="Baker J.L."/>
        </authorList>
    </citation>
    <scope>NUCLEOTIDE SEQUENCE</scope>
    <source>
        <strain evidence="8">JCVI-JB-Ag32</strain>
    </source>
</reference>
<dbReference type="InterPro" id="IPR013154">
    <property type="entry name" value="ADH-like_N"/>
</dbReference>
<dbReference type="Pfam" id="PF08240">
    <property type="entry name" value="ADH_N"/>
    <property type="match status" value="1"/>
</dbReference>
<dbReference type="GO" id="GO:0016491">
    <property type="term" value="F:oxidoreductase activity"/>
    <property type="evidence" value="ECO:0007669"/>
    <property type="project" value="UniProtKB-KW"/>
</dbReference>
<evidence type="ECO:0000256" key="2">
    <source>
        <dbReference type="ARBA" id="ARBA00022723"/>
    </source>
</evidence>
<feature type="domain" description="Alcohol dehydrogenase-like N-terminal" evidence="7">
    <location>
        <begin position="25"/>
        <end position="126"/>
    </location>
</feature>
<evidence type="ECO:0000256" key="3">
    <source>
        <dbReference type="ARBA" id="ARBA00022833"/>
    </source>
</evidence>
<dbReference type="InterPro" id="IPR011032">
    <property type="entry name" value="GroES-like_sf"/>
</dbReference>
<proteinExistence type="inferred from homology"/>
<dbReference type="InterPro" id="IPR013149">
    <property type="entry name" value="ADH-like_C"/>
</dbReference>
<dbReference type="CDD" id="cd08287">
    <property type="entry name" value="FDH_like_ADH3"/>
    <property type="match status" value="1"/>
</dbReference>